<dbReference type="InterPro" id="IPR027417">
    <property type="entry name" value="P-loop_NTPase"/>
</dbReference>
<protein>
    <recommendedName>
        <fullName evidence="4">DNA mismatch repair proteins mutS family domain-containing protein</fullName>
    </recommendedName>
</protein>
<dbReference type="AlphaFoldDB" id="A0A7X0RQK4"/>
<evidence type="ECO:0000256" key="3">
    <source>
        <dbReference type="ARBA" id="ARBA00023125"/>
    </source>
</evidence>
<comment type="caution">
    <text evidence="5">The sequence shown here is derived from an EMBL/GenBank/DDBJ whole genome shotgun (WGS) entry which is preliminary data.</text>
</comment>
<dbReference type="EMBL" id="JACJVP010000024">
    <property type="protein sequence ID" value="MBB6671877.1"/>
    <property type="molecule type" value="Genomic_DNA"/>
</dbReference>
<dbReference type="GO" id="GO:0005524">
    <property type="term" value="F:ATP binding"/>
    <property type="evidence" value="ECO:0007669"/>
    <property type="project" value="UniProtKB-KW"/>
</dbReference>
<dbReference type="Gene3D" id="3.40.50.300">
    <property type="entry name" value="P-loop containing nucleotide triphosphate hydrolases"/>
    <property type="match status" value="1"/>
</dbReference>
<keyword evidence="3" id="KW-0238">DNA-binding</keyword>
<evidence type="ECO:0000313" key="5">
    <source>
        <dbReference type="EMBL" id="MBB6671877.1"/>
    </source>
</evidence>
<dbReference type="GO" id="GO:0006298">
    <property type="term" value="P:mismatch repair"/>
    <property type="evidence" value="ECO:0007669"/>
    <property type="project" value="InterPro"/>
</dbReference>
<feature type="domain" description="DNA mismatch repair proteins mutS family" evidence="4">
    <location>
        <begin position="264"/>
        <end position="433"/>
    </location>
</feature>
<evidence type="ECO:0000313" key="6">
    <source>
        <dbReference type="Proteomes" id="UP000547209"/>
    </source>
</evidence>
<reference evidence="5 6" key="1">
    <citation type="submission" date="2020-08" db="EMBL/GenBank/DDBJ databases">
        <title>Cohnella phylogeny.</title>
        <authorList>
            <person name="Dunlap C."/>
        </authorList>
    </citation>
    <scope>NUCLEOTIDE SEQUENCE [LARGE SCALE GENOMIC DNA]</scope>
    <source>
        <strain evidence="5 6">DSM 28246</strain>
    </source>
</reference>
<dbReference type="InterPro" id="IPR045076">
    <property type="entry name" value="MutS"/>
</dbReference>
<keyword evidence="2" id="KW-0067">ATP-binding</keyword>
<dbReference type="SUPFAM" id="SSF52540">
    <property type="entry name" value="P-loop containing nucleoside triphosphate hydrolases"/>
    <property type="match status" value="1"/>
</dbReference>
<dbReference type="SMART" id="SM00534">
    <property type="entry name" value="MUTSac"/>
    <property type="match status" value="1"/>
</dbReference>
<accession>A0A7X0RQK4</accession>
<dbReference type="Pfam" id="PF00488">
    <property type="entry name" value="MutS_V"/>
    <property type="match status" value="1"/>
</dbReference>
<dbReference type="Proteomes" id="UP000547209">
    <property type="component" value="Unassembled WGS sequence"/>
</dbReference>
<sequence length="445" mass="51036">MAIMREIDHGGLFEAFAAFSEKMRKVREYETYSRTFEDPDQRMKWLLDAANLYSLSVRELQRILTSADLQSQGLARFYNWLTDFIHAPYFAALSKEATELHREFSRIRFDITFEDGTMTISPADGEQDYCQALSAAFRQEQTAANPFSFRLFPGLHLSDMERSMLKAIKKRFPLPFRKLDAFYAEHSPFIEPSLLVFEREVQFYLACLRYFHSLQRNGLSYAYPEISGKRELRIQGGYDLSLATSARHSGATVVGNSFDLEDHERILVLTGPNQGGKTTFARSFGQMLHLSAIGCPVPCRQAVLFEFDRIFTHFPSREQPGHRSGKLQDELDRLKPILNHATDRSVILFNELFCTTSTHDAYAMGSQVLLDLLEVGATCLYVTHIFELAASHDKFVSLVAATDPEDLSRRTFRIRRQQADGLVHASSLVRKYGLTRHQLKERIQR</sequence>
<evidence type="ECO:0000259" key="4">
    <source>
        <dbReference type="SMART" id="SM00534"/>
    </source>
</evidence>
<proteinExistence type="predicted"/>
<dbReference type="GO" id="GO:0005829">
    <property type="term" value="C:cytosol"/>
    <property type="evidence" value="ECO:0007669"/>
    <property type="project" value="TreeGrafter"/>
</dbReference>
<dbReference type="PANTHER" id="PTHR11361:SF34">
    <property type="entry name" value="DNA MISMATCH REPAIR PROTEIN MSH1, MITOCHONDRIAL"/>
    <property type="match status" value="1"/>
</dbReference>
<evidence type="ECO:0000256" key="1">
    <source>
        <dbReference type="ARBA" id="ARBA00022741"/>
    </source>
</evidence>
<name>A0A7X0RQK4_9BACL</name>
<keyword evidence="1" id="KW-0547">Nucleotide-binding</keyword>
<dbReference type="GO" id="GO:0140664">
    <property type="term" value="F:ATP-dependent DNA damage sensor activity"/>
    <property type="evidence" value="ECO:0007669"/>
    <property type="project" value="InterPro"/>
</dbReference>
<dbReference type="InterPro" id="IPR000432">
    <property type="entry name" value="DNA_mismatch_repair_MutS_C"/>
</dbReference>
<organism evidence="5 6">
    <name type="scientific">Cohnella nanjingensis</name>
    <dbReference type="NCBI Taxonomy" id="1387779"/>
    <lineage>
        <taxon>Bacteria</taxon>
        <taxon>Bacillati</taxon>
        <taxon>Bacillota</taxon>
        <taxon>Bacilli</taxon>
        <taxon>Bacillales</taxon>
        <taxon>Paenibacillaceae</taxon>
        <taxon>Cohnella</taxon>
    </lineage>
</organism>
<gene>
    <name evidence="5" type="ORF">H7C19_14395</name>
</gene>
<dbReference type="GO" id="GO:0030983">
    <property type="term" value="F:mismatched DNA binding"/>
    <property type="evidence" value="ECO:0007669"/>
    <property type="project" value="InterPro"/>
</dbReference>
<evidence type="ECO:0000256" key="2">
    <source>
        <dbReference type="ARBA" id="ARBA00022840"/>
    </source>
</evidence>
<keyword evidence="6" id="KW-1185">Reference proteome</keyword>
<dbReference type="PANTHER" id="PTHR11361">
    <property type="entry name" value="DNA MISMATCH REPAIR PROTEIN MUTS FAMILY MEMBER"/>
    <property type="match status" value="1"/>
</dbReference>